<keyword evidence="7" id="KW-0249">Electron transport</keyword>
<keyword evidence="9" id="KW-0560">Oxidoreductase</keyword>
<comment type="caution">
    <text evidence="16">The sequence shown here is derived from an EMBL/GenBank/DDBJ whole genome shotgun (WGS) entry which is preliminary data.</text>
</comment>
<name>A0A0G2GG25_PHACM</name>
<dbReference type="PANTHER" id="PTHR32361">
    <property type="entry name" value="FERRIC/CUPRIC REDUCTASE TRANSMEMBRANE COMPONENT"/>
    <property type="match status" value="1"/>
</dbReference>
<dbReference type="InterPro" id="IPR013112">
    <property type="entry name" value="FAD-bd_8"/>
</dbReference>
<feature type="transmembrane region" description="Helical" evidence="14">
    <location>
        <begin position="242"/>
        <end position="262"/>
    </location>
</feature>
<dbReference type="InterPro" id="IPR051410">
    <property type="entry name" value="Ferric/Cupric_Reductase"/>
</dbReference>
<evidence type="ECO:0000256" key="14">
    <source>
        <dbReference type="SAM" id="Phobius"/>
    </source>
</evidence>
<keyword evidence="17" id="KW-1185">Reference proteome</keyword>
<evidence type="ECO:0000256" key="2">
    <source>
        <dbReference type="ARBA" id="ARBA00006278"/>
    </source>
</evidence>
<keyword evidence="8 14" id="KW-1133">Transmembrane helix</keyword>
<feature type="transmembrane region" description="Helical" evidence="14">
    <location>
        <begin position="32"/>
        <end position="50"/>
    </location>
</feature>
<evidence type="ECO:0000256" key="7">
    <source>
        <dbReference type="ARBA" id="ARBA00022982"/>
    </source>
</evidence>
<dbReference type="Pfam" id="PF08022">
    <property type="entry name" value="FAD_binding_8"/>
    <property type="match status" value="1"/>
</dbReference>
<dbReference type="SFLD" id="SFLDS00052">
    <property type="entry name" value="Ferric_Reductase_Domain"/>
    <property type="match status" value="1"/>
</dbReference>
<dbReference type="OrthoDB" id="3944240at2759"/>
<dbReference type="InterPro" id="IPR017938">
    <property type="entry name" value="Riboflavin_synthase-like_b-brl"/>
</dbReference>
<dbReference type="GO" id="GO:0006826">
    <property type="term" value="P:iron ion transport"/>
    <property type="evidence" value="ECO:0007669"/>
    <property type="project" value="TreeGrafter"/>
</dbReference>
<dbReference type="SFLD" id="SFLDG01168">
    <property type="entry name" value="Ferric_reductase_subgroup_(FRE"/>
    <property type="match status" value="1"/>
</dbReference>
<evidence type="ECO:0000256" key="10">
    <source>
        <dbReference type="ARBA" id="ARBA00023065"/>
    </source>
</evidence>
<evidence type="ECO:0000256" key="3">
    <source>
        <dbReference type="ARBA" id="ARBA00012668"/>
    </source>
</evidence>
<organism evidence="16 17">
    <name type="scientific">Phaeomoniella chlamydospora</name>
    <name type="common">Phaeoacremonium chlamydosporum</name>
    <dbReference type="NCBI Taxonomy" id="158046"/>
    <lineage>
        <taxon>Eukaryota</taxon>
        <taxon>Fungi</taxon>
        <taxon>Dikarya</taxon>
        <taxon>Ascomycota</taxon>
        <taxon>Pezizomycotina</taxon>
        <taxon>Eurotiomycetes</taxon>
        <taxon>Chaetothyriomycetidae</taxon>
        <taxon>Phaeomoniellales</taxon>
        <taxon>Phaeomoniellaceae</taxon>
        <taxon>Phaeomoniella</taxon>
    </lineage>
</organism>
<dbReference type="GO" id="GO:0005886">
    <property type="term" value="C:plasma membrane"/>
    <property type="evidence" value="ECO:0007669"/>
    <property type="project" value="UniProtKB-SubCell"/>
</dbReference>
<dbReference type="Pfam" id="PF01794">
    <property type="entry name" value="Ferric_reduct"/>
    <property type="match status" value="1"/>
</dbReference>
<evidence type="ECO:0000256" key="4">
    <source>
        <dbReference type="ARBA" id="ARBA00022448"/>
    </source>
</evidence>
<dbReference type="InterPro" id="IPR039261">
    <property type="entry name" value="FNR_nucleotide-bd"/>
</dbReference>
<evidence type="ECO:0000256" key="5">
    <source>
        <dbReference type="ARBA" id="ARBA00022475"/>
    </source>
</evidence>
<feature type="transmembrane region" description="Helical" evidence="14">
    <location>
        <begin position="104"/>
        <end position="123"/>
    </location>
</feature>
<dbReference type="PROSITE" id="PS51384">
    <property type="entry name" value="FAD_FR"/>
    <property type="match status" value="1"/>
</dbReference>
<dbReference type="Pfam" id="PF08030">
    <property type="entry name" value="NAD_binding_6"/>
    <property type="match status" value="1"/>
</dbReference>
<keyword evidence="4" id="KW-0813">Transport</keyword>
<evidence type="ECO:0000256" key="9">
    <source>
        <dbReference type="ARBA" id="ARBA00023002"/>
    </source>
</evidence>
<dbReference type="CDD" id="cd06186">
    <property type="entry name" value="NOX_Duox_like_FAD_NADP"/>
    <property type="match status" value="1"/>
</dbReference>
<evidence type="ECO:0000313" key="17">
    <source>
        <dbReference type="Proteomes" id="UP000053317"/>
    </source>
</evidence>
<dbReference type="InterPro" id="IPR013121">
    <property type="entry name" value="Fe_red_NAD-bd_6"/>
</dbReference>
<evidence type="ECO:0000256" key="13">
    <source>
        <dbReference type="ARBA" id="ARBA00048483"/>
    </source>
</evidence>
<evidence type="ECO:0000256" key="6">
    <source>
        <dbReference type="ARBA" id="ARBA00022692"/>
    </source>
</evidence>
<dbReference type="AlphaFoldDB" id="A0A0G2GG25"/>
<dbReference type="GO" id="GO:0052851">
    <property type="term" value="F:ferric-chelate reductase (NADPH) activity"/>
    <property type="evidence" value="ECO:0007669"/>
    <property type="project" value="UniProtKB-EC"/>
</dbReference>
<evidence type="ECO:0000256" key="11">
    <source>
        <dbReference type="ARBA" id="ARBA00023136"/>
    </source>
</evidence>
<evidence type="ECO:0000313" key="16">
    <source>
        <dbReference type="EMBL" id="KKY22588.1"/>
    </source>
</evidence>
<comment type="catalytic activity">
    <reaction evidence="13">
        <text>2 a Fe(II)-siderophore + NADP(+) + H(+) = 2 a Fe(III)-siderophore + NADPH</text>
        <dbReference type="Rhea" id="RHEA:28795"/>
        <dbReference type="Rhea" id="RHEA-COMP:11342"/>
        <dbReference type="Rhea" id="RHEA-COMP:11344"/>
        <dbReference type="ChEBI" id="CHEBI:15378"/>
        <dbReference type="ChEBI" id="CHEBI:29033"/>
        <dbReference type="ChEBI" id="CHEBI:29034"/>
        <dbReference type="ChEBI" id="CHEBI:57783"/>
        <dbReference type="ChEBI" id="CHEBI:58349"/>
        <dbReference type="EC" id="1.16.1.9"/>
    </reaction>
</comment>
<proteinExistence type="inferred from homology"/>
<keyword evidence="5" id="KW-1003">Cell membrane</keyword>
<feature type="transmembrane region" description="Helical" evidence="14">
    <location>
        <begin position="143"/>
        <end position="166"/>
    </location>
</feature>
<dbReference type="EC" id="1.16.1.9" evidence="3"/>
<evidence type="ECO:0000259" key="15">
    <source>
        <dbReference type="PROSITE" id="PS51384"/>
    </source>
</evidence>
<keyword evidence="12" id="KW-0325">Glycoprotein</keyword>
<dbReference type="Gene3D" id="3.40.50.80">
    <property type="entry name" value="Nucleotide-binding domain of ferredoxin-NADP reductase (FNR) module"/>
    <property type="match status" value="1"/>
</dbReference>
<dbReference type="EMBL" id="LCWF01000076">
    <property type="protein sequence ID" value="KKY22588.1"/>
    <property type="molecule type" value="Genomic_DNA"/>
</dbReference>
<keyword evidence="10" id="KW-0406">Ion transport</keyword>
<protein>
    <recommendedName>
        <fullName evidence="3">ferric-chelate reductase (NADPH)</fullName>
        <ecNumber evidence="3">1.16.1.9</ecNumber>
    </recommendedName>
</protein>
<sequence>MDMSMSGMDMGSSEGGDDDMSNGVSFHALQRYYWAVMGAAIGLAALANVFNKLLARQRLSSGNARPKTIISTTAATATAIFREISNAPLGSFHSSRFAFSSPQLGHSILVLTNLVVVVVMSLYKENTLDEWSWEEIGYQSGHVALAQLPLIFLLAGKQNIIGFLVGVGYERLNWLHRWTARILWLNVTIHMGFWFRDWARYDYIVTKITTDPITMRGFAAWVILTFILITSFYPIRRLSYEIFVISHLVTFAGFVAAVWLHVPDEVKIFVQIPIGFYALDRVLRAANVLFSNLTIFHWRKRKNNDLQKGLWANKATLTKLPGNVTRISIDKPAMSWKAGQHVFLACHSVVPLQSHPFTIASLPSDDKMEFLVRAEKGGTKRFLAHASKIGELPLDQPSTKSGMKMVAVEGPYGRIRDLKQFDSVVLLAGSNGSTFTVPLMRDIVEAWMNEASCCYKPSKFAPKHLSVTRRIRYVWVIKSRDQLCWFSEQLDRVLEDVRKQHATNSSFDKEVEMSIYVTCDEELVAERTKSGTCCGAPSLAIHGRVEEVSSTTDAIINEKEKTDQFEVKSIYSSTAFSDIQAPTTSSTRKGGCNPDGTCCCASSSEKDEHTCECTHVIPSETTSSAIAATSLTSSIPSTSPRLRILSGRPHPKTIIRKVLEEAEGETGVVVCGPKGLRDDVRNSVVSLSDERAVHKGTGAQGIWVHCEGFGY</sequence>
<reference evidence="16 17" key="1">
    <citation type="submission" date="2015-05" db="EMBL/GenBank/DDBJ databases">
        <title>Distinctive expansion of gene families associated with plant cell wall degradation and secondary metabolism in the genomes of grapevine trunk pathogens.</title>
        <authorList>
            <person name="Lawrence D.P."/>
            <person name="Travadon R."/>
            <person name="Rolshausen P.E."/>
            <person name="Baumgartner K."/>
        </authorList>
    </citation>
    <scope>NUCLEOTIDE SEQUENCE [LARGE SCALE GENOMIC DNA]</scope>
    <source>
        <strain evidence="16">UCRPC4</strain>
    </source>
</reference>
<feature type="domain" description="FAD-binding FR-type" evidence="15">
    <location>
        <begin position="293"/>
        <end position="418"/>
    </location>
</feature>
<dbReference type="InterPro" id="IPR013130">
    <property type="entry name" value="Fe3_Rdtase_TM_dom"/>
</dbReference>
<keyword evidence="6 14" id="KW-0812">Transmembrane</keyword>
<dbReference type="InterPro" id="IPR017927">
    <property type="entry name" value="FAD-bd_FR_type"/>
</dbReference>
<feature type="transmembrane region" description="Helical" evidence="14">
    <location>
        <begin position="215"/>
        <end position="235"/>
    </location>
</feature>
<dbReference type="SUPFAM" id="SSF63380">
    <property type="entry name" value="Riboflavin synthase domain-like"/>
    <property type="match status" value="1"/>
</dbReference>
<dbReference type="Proteomes" id="UP000053317">
    <property type="component" value="Unassembled WGS sequence"/>
</dbReference>
<keyword evidence="11 14" id="KW-0472">Membrane</keyword>
<feature type="transmembrane region" description="Helical" evidence="14">
    <location>
        <begin position="178"/>
        <end position="195"/>
    </location>
</feature>
<comment type="similarity">
    <text evidence="2">Belongs to the ferric reductase (FRE) family.</text>
</comment>
<reference evidence="16 17" key="2">
    <citation type="submission" date="2015-05" db="EMBL/GenBank/DDBJ databases">
        <authorList>
            <person name="Morales-Cruz A."/>
            <person name="Amrine K.C."/>
            <person name="Cantu D."/>
        </authorList>
    </citation>
    <scope>NUCLEOTIDE SEQUENCE [LARGE SCALE GENOMIC DNA]</scope>
    <source>
        <strain evidence="16">UCRPC4</strain>
    </source>
</reference>
<evidence type="ECO:0000256" key="1">
    <source>
        <dbReference type="ARBA" id="ARBA00004651"/>
    </source>
</evidence>
<gene>
    <name evidence="16" type="ORF">UCRPC4_g03283</name>
</gene>
<dbReference type="GO" id="GO:0015677">
    <property type="term" value="P:copper ion import"/>
    <property type="evidence" value="ECO:0007669"/>
    <property type="project" value="TreeGrafter"/>
</dbReference>
<evidence type="ECO:0000256" key="8">
    <source>
        <dbReference type="ARBA" id="ARBA00022989"/>
    </source>
</evidence>
<dbReference type="Gene3D" id="2.40.30.10">
    <property type="entry name" value="Translation factors"/>
    <property type="match status" value="1"/>
</dbReference>
<accession>A0A0G2GG25</accession>
<comment type="subcellular location">
    <subcellularLocation>
        <location evidence="1">Cell membrane</location>
        <topology evidence="1">Multi-pass membrane protein</topology>
    </subcellularLocation>
</comment>
<dbReference type="GO" id="GO:0006879">
    <property type="term" value="P:intracellular iron ion homeostasis"/>
    <property type="evidence" value="ECO:0007669"/>
    <property type="project" value="TreeGrafter"/>
</dbReference>
<evidence type="ECO:0000256" key="12">
    <source>
        <dbReference type="ARBA" id="ARBA00023180"/>
    </source>
</evidence>
<dbReference type="PANTHER" id="PTHR32361:SF9">
    <property type="entry name" value="FERRIC REDUCTASE TRANSMEMBRANE COMPONENT 3-RELATED"/>
    <property type="match status" value="1"/>
</dbReference>
<dbReference type="SUPFAM" id="SSF52343">
    <property type="entry name" value="Ferredoxin reductase-like, C-terminal NADP-linked domain"/>
    <property type="match status" value="1"/>
</dbReference>